<sequence length="94" mass="9539">MEFDLNDPEAVLKAFEADMNGQTMPPFGGPSKPEKAAAEAKVAKEAAEAAAAAAAQAASAQKQGAAAGETMQNDVSDAEGVLAHDGKNVSPIRR</sequence>
<evidence type="ECO:0000313" key="3">
    <source>
        <dbReference type="Proteomes" id="UP000075238"/>
    </source>
</evidence>
<dbReference type="Proteomes" id="UP000075238">
    <property type="component" value="Chromosome 2"/>
</dbReference>
<feature type="compositionally biased region" description="Basic and acidic residues" evidence="1">
    <location>
        <begin position="32"/>
        <end position="47"/>
    </location>
</feature>
<organism evidence="2 3">
    <name type="scientific">Cupriavidus nantongensis</name>
    <dbReference type="NCBI Taxonomy" id="1796606"/>
    <lineage>
        <taxon>Bacteria</taxon>
        <taxon>Pseudomonadati</taxon>
        <taxon>Pseudomonadota</taxon>
        <taxon>Betaproteobacteria</taxon>
        <taxon>Burkholderiales</taxon>
        <taxon>Burkholderiaceae</taxon>
        <taxon>Cupriavidus</taxon>
    </lineage>
</organism>
<evidence type="ECO:0000256" key="1">
    <source>
        <dbReference type="SAM" id="MobiDB-lite"/>
    </source>
</evidence>
<dbReference type="AlphaFoldDB" id="A0A142JTJ3"/>
<protein>
    <submittedName>
        <fullName evidence="2">Uncharacterized protein</fullName>
    </submittedName>
</protein>
<proteinExistence type="predicted"/>
<reference evidence="2 3" key="1">
    <citation type="submission" date="2016-03" db="EMBL/GenBank/DDBJ databases">
        <title>Complete genome sequence of a novel chlorpyrifos degrading bacterium, Cupriavidus nantongensis sp. X1.</title>
        <authorList>
            <person name="Fang L."/>
        </authorList>
    </citation>
    <scope>NUCLEOTIDE SEQUENCE [LARGE SCALE GENOMIC DNA]</scope>
    <source>
        <strain evidence="2 3">X1</strain>
    </source>
</reference>
<dbReference type="EMBL" id="CP014845">
    <property type="protein sequence ID" value="AMR81405.1"/>
    <property type="molecule type" value="Genomic_DNA"/>
</dbReference>
<evidence type="ECO:0000313" key="2">
    <source>
        <dbReference type="EMBL" id="AMR81405.1"/>
    </source>
</evidence>
<dbReference type="STRING" id="1796606.A2G96_26775"/>
<dbReference type="KEGG" id="cnan:A2G96_26775"/>
<accession>A0A142JTJ3</accession>
<feature type="region of interest" description="Disordered" evidence="1">
    <location>
        <begin position="18"/>
        <end position="94"/>
    </location>
</feature>
<keyword evidence="3" id="KW-1185">Reference proteome</keyword>
<gene>
    <name evidence="2" type="ORF">A2G96_26775</name>
</gene>
<feature type="compositionally biased region" description="Low complexity" evidence="1">
    <location>
        <begin position="48"/>
        <end position="67"/>
    </location>
</feature>
<dbReference type="RefSeq" id="WP_062803212.1">
    <property type="nucleotide sequence ID" value="NZ_CP014845.1"/>
</dbReference>
<name>A0A142JTJ3_9BURK</name>